<dbReference type="PROSITE" id="PS50082">
    <property type="entry name" value="WD_REPEATS_2"/>
    <property type="match status" value="1"/>
</dbReference>
<evidence type="ECO:0000256" key="2">
    <source>
        <dbReference type="SAM" id="Coils"/>
    </source>
</evidence>
<evidence type="ECO:0000256" key="1">
    <source>
        <dbReference type="PROSITE-ProRule" id="PRU00221"/>
    </source>
</evidence>
<feature type="compositionally biased region" description="Low complexity" evidence="3">
    <location>
        <begin position="390"/>
        <end position="399"/>
    </location>
</feature>
<feature type="repeat" description="WD" evidence="1">
    <location>
        <begin position="205"/>
        <end position="227"/>
    </location>
</feature>
<dbReference type="SMART" id="SM00320">
    <property type="entry name" value="WD40"/>
    <property type="match status" value="6"/>
</dbReference>
<dbReference type="Pfam" id="PF03357">
    <property type="entry name" value="Snf7"/>
    <property type="match status" value="1"/>
</dbReference>
<feature type="region of interest" description="Disordered" evidence="3">
    <location>
        <begin position="27"/>
        <end position="51"/>
    </location>
</feature>
<dbReference type="GO" id="GO:0010968">
    <property type="term" value="P:regulation of microtubule nucleation"/>
    <property type="evidence" value="ECO:0007669"/>
    <property type="project" value="InterPro"/>
</dbReference>
<protein>
    <submittedName>
        <fullName evidence="4">Uncharacterized protein</fullName>
    </submittedName>
</protein>
<feature type="region of interest" description="Disordered" evidence="3">
    <location>
        <begin position="604"/>
        <end position="632"/>
    </location>
</feature>
<evidence type="ECO:0000256" key="3">
    <source>
        <dbReference type="SAM" id="MobiDB-lite"/>
    </source>
</evidence>
<dbReference type="InterPro" id="IPR001680">
    <property type="entry name" value="WD40_rpt"/>
</dbReference>
<feature type="compositionally biased region" description="Polar residues" evidence="3">
    <location>
        <begin position="489"/>
        <end position="524"/>
    </location>
</feature>
<feature type="region of interest" description="Disordered" evidence="3">
    <location>
        <begin position="441"/>
        <end position="524"/>
    </location>
</feature>
<dbReference type="GO" id="GO:0140496">
    <property type="term" value="F:gamma-tubulin complex binding"/>
    <property type="evidence" value="ECO:0007669"/>
    <property type="project" value="InterPro"/>
</dbReference>
<feature type="compositionally biased region" description="Polar residues" evidence="3">
    <location>
        <begin position="613"/>
        <end position="632"/>
    </location>
</feature>
<dbReference type="AlphaFoldDB" id="B9G2G8"/>
<dbReference type="EMBL" id="CM000146">
    <property type="protein sequence ID" value="EEE69315.1"/>
    <property type="molecule type" value="Genomic_DNA"/>
</dbReference>
<dbReference type="InterPro" id="IPR036322">
    <property type="entry name" value="WD40_repeat_dom_sf"/>
</dbReference>
<dbReference type="InterPro" id="IPR044621">
    <property type="entry name" value="NEDD1"/>
</dbReference>
<accession>B9G2G8</accession>
<dbReference type="GO" id="GO:0007034">
    <property type="term" value="P:vacuolar transport"/>
    <property type="evidence" value="ECO:0007669"/>
    <property type="project" value="InterPro"/>
</dbReference>
<feature type="region of interest" description="Disordered" evidence="3">
    <location>
        <begin position="963"/>
        <end position="1003"/>
    </location>
</feature>
<dbReference type="InterPro" id="IPR015943">
    <property type="entry name" value="WD40/YVTN_repeat-like_dom_sf"/>
</dbReference>
<keyword evidence="1" id="KW-0853">WD repeat</keyword>
<feature type="coiled-coil region" evidence="2">
    <location>
        <begin position="907"/>
        <end position="956"/>
    </location>
</feature>
<dbReference type="PANTHER" id="PTHR45096">
    <property type="entry name" value="PROTEIN NEDD1"/>
    <property type="match status" value="1"/>
</dbReference>
<name>B9G2G8_ORYSJ</name>
<gene>
    <name evidence="4" type="ORF">OsJ_28603</name>
</gene>
<dbReference type="Proteomes" id="UP000007752">
    <property type="component" value="Chromosome 9"/>
</dbReference>
<dbReference type="Gene3D" id="2.130.10.10">
    <property type="entry name" value="YVTN repeat-like/Quinoprotein amine dehydrogenase"/>
    <property type="match status" value="2"/>
</dbReference>
<dbReference type="Gene3D" id="6.10.250.1710">
    <property type="match status" value="1"/>
</dbReference>
<dbReference type="Gene3D" id="1.10.287.1060">
    <property type="entry name" value="ESAT-6-like"/>
    <property type="match status" value="1"/>
</dbReference>
<feature type="region of interest" description="Disordered" evidence="3">
    <location>
        <begin position="388"/>
        <end position="418"/>
    </location>
</feature>
<dbReference type="FunFam" id="2.130.10.10:FF:000506">
    <property type="entry name" value="Protein NEDD1"/>
    <property type="match status" value="1"/>
</dbReference>
<dbReference type="InterPro" id="IPR005024">
    <property type="entry name" value="Snf7_fam"/>
</dbReference>
<feature type="compositionally biased region" description="Basic and acidic residues" evidence="3">
    <location>
        <begin position="448"/>
        <end position="467"/>
    </location>
</feature>
<evidence type="ECO:0000313" key="4">
    <source>
        <dbReference type="EMBL" id="EEE69315.1"/>
    </source>
</evidence>
<dbReference type="PANTHER" id="PTHR45096:SF1">
    <property type="entry name" value="PROTEIN NEDD1"/>
    <property type="match status" value="1"/>
</dbReference>
<keyword evidence="2" id="KW-0175">Coiled coil</keyword>
<proteinExistence type="predicted"/>
<feature type="coiled-coil region" evidence="2">
    <location>
        <begin position="797"/>
        <end position="846"/>
    </location>
</feature>
<reference evidence="4" key="1">
    <citation type="journal article" date="2005" name="PLoS Biol.">
        <title>The genomes of Oryza sativa: a history of duplications.</title>
        <authorList>
            <person name="Yu J."/>
            <person name="Wang J."/>
            <person name="Lin W."/>
            <person name="Li S."/>
            <person name="Li H."/>
            <person name="Zhou J."/>
            <person name="Ni P."/>
            <person name="Dong W."/>
            <person name="Hu S."/>
            <person name="Zeng C."/>
            <person name="Zhang J."/>
            <person name="Zhang Y."/>
            <person name="Li R."/>
            <person name="Xu Z."/>
            <person name="Li S."/>
            <person name="Li X."/>
            <person name="Zheng H."/>
            <person name="Cong L."/>
            <person name="Lin L."/>
            <person name="Yin J."/>
            <person name="Geng J."/>
            <person name="Li G."/>
            <person name="Shi J."/>
            <person name="Liu J."/>
            <person name="Lv H."/>
            <person name="Li J."/>
            <person name="Wang J."/>
            <person name="Deng Y."/>
            <person name="Ran L."/>
            <person name="Shi X."/>
            <person name="Wang X."/>
            <person name="Wu Q."/>
            <person name="Li C."/>
            <person name="Ren X."/>
            <person name="Wang J."/>
            <person name="Wang X."/>
            <person name="Li D."/>
            <person name="Liu D."/>
            <person name="Zhang X."/>
            <person name="Ji Z."/>
            <person name="Zhao W."/>
            <person name="Sun Y."/>
            <person name="Zhang Z."/>
            <person name="Bao J."/>
            <person name="Han Y."/>
            <person name="Dong L."/>
            <person name="Ji J."/>
            <person name="Chen P."/>
            <person name="Wu S."/>
            <person name="Liu J."/>
            <person name="Xiao Y."/>
            <person name="Bu D."/>
            <person name="Tan J."/>
            <person name="Yang L."/>
            <person name="Ye C."/>
            <person name="Zhang J."/>
            <person name="Xu J."/>
            <person name="Zhou Y."/>
            <person name="Yu Y."/>
            <person name="Zhang B."/>
            <person name="Zhuang S."/>
            <person name="Wei H."/>
            <person name="Liu B."/>
            <person name="Lei M."/>
            <person name="Yu H."/>
            <person name="Li Y."/>
            <person name="Xu H."/>
            <person name="Wei S."/>
            <person name="He X."/>
            <person name="Fang L."/>
            <person name="Zhang Z."/>
            <person name="Zhang Y."/>
            <person name="Huang X."/>
            <person name="Su Z."/>
            <person name="Tong W."/>
            <person name="Li J."/>
            <person name="Tong Z."/>
            <person name="Li S."/>
            <person name="Ye J."/>
            <person name="Wang L."/>
            <person name="Fang L."/>
            <person name="Lei T."/>
            <person name="Chen C."/>
            <person name="Chen H."/>
            <person name="Xu Z."/>
            <person name="Li H."/>
            <person name="Huang H."/>
            <person name="Zhang F."/>
            <person name="Xu H."/>
            <person name="Li N."/>
            <person name="Zhao C."/>
            <person name="Li S."/>
            <person name="Dong L."/>
            <person name="Huang Y."/>
            <person name="Li L."/>
            <person name="Xi Y."/>
            <person name="Qi Q."/>
            <person name="Li W."/>
            <person name="Zhang B."/>
            <person name="Hu W."/>
            <person name="Zhang Y."/>
            <person name="Tian X."/>
            <person name="Jiao Y."/>
            <person name="Liang X."/>
            <person name="Jin J."/>
            <person name="Gao L."/>
            <person name="Zheng W."/>
            <person name="Hao B."/>
            <person name="Liu S."/>
            <person name="Wang W."/>
            <person name="Yuan L."/>
            <person name="Cao M."/>
            <person name="McDermott J."/>
            <person name="Samudrala R."/>
            <person name="Wang J."/>
            <person name="Wong G.K."/>
            <person name="Yang H."/>
        </authorList>
    </citation>
    <scope>NUCLEOTIDE SEQUENCE [LARGE SCALE GENOMIC DNA]</scope>
</reference>
<dbReference type="Pfam" id="PF00400">
    <property type="entry name" value="WD40"/>
    <property type="match status" value="3"/>
</dbReference>
<sequence length="1003" mass="108029">MGFVDPAAPLLATCGGDTVKLFDVTVESGDPASSPTPPRRHTPSTPSAGTTPIFYQSLASTSGRNDLIVASAGDDKKISLWHKKGQNVGQLPTSTVDRGDDIEECIYSISFSNKGSRYLCSGGSGHIVRIWDLQRKRCIKWLSGHTDTITGVMYNCKDEHLASISMKGDLILHNLASGARAAELSDPNGQVLRVLDYSRNSRHILVTAGDDGSVHLWDTTARTPKVSWLKQHSAPISGVCISPSSDKIIATVGLDKKLYTLDSGSRRPTHTIPHEAPFSSLAYNDDGTILAAGTNSGRVVFYDVRGKPQPLTILRAYNSSEAVTGLCWQRSKPVIVNENSSSEVALLGGSSEESVLMPDPLPSATSAFHSGGVIPNLRSSLAANPSGFLSTSTSSTVEETPYRTRPLSGGPLSKLQAPRSNFSLKDDMDVFSPLVDVQPFTPSSGSLWDDHGSDETKKDDKLGEKKLSTTRKFPFIEDNNEPHPISDWKSISNSRQDDASSATTTSMPSWKSELSITSPETATGNALSDRLTHRQQVSRFGASAFQTGSFAFAGLQDSAPTTGNSLKGSLTSNILMNLQNKGVLSNARPSLDISTSSLQSSLSSGLMAKTMPPVNSDQPGAAQSSSQWRPSTYTDRVSTSSVFSEGLASAFGSPKSKKTGAETKDELLSSLLSRQEAAAASSSANLVANNGVVPPQLPTSGLSADQQGASSFSLQYVQRMLEESLGSVQKSIHEDVRNLHIELLRQFHMQEALADCTSLMNCDFAFVSRRRCVEFGFNITGAAMFNRLFGKPKEQANASALATLDKLNETLDMLEKKEKVLEKKAAAELERAKEFSKAKNKRAAIQSLKRKKLYEQQIEQLGNFQLRIHDQMIMLEAAKATTETVDALRTGAAAMKAMQKATNIDDVDKTMDEINEQTENMKQIQDALSAPLGASADFDEDELEAELEELEGAELESQLLEPVAAPPVHPVQVPGTRIPTRPAPQKASAEEDELAALQAEMAL</sequence>
<dbReference type="SUPFAM" id="SSF50978">
    <property type="entry name" value="WD40 repeat-like"/>
    <property type="match status" value="1"/>
</dbReference>
<organism evidence="4">
    <name type="scientific">Oryza sativa subsp. japonica</name>
    <name type="common">Rice</name>
    <dbReference type="NCBI Taxonomy" id="39947"/>
    <lineage>
        <taxon>Eukaryota</taxon>
        <taxon>Viridiplantae</taxon>
        <taxon>Streptophyta</taxon>
        <taxon>Embryophyta</taxon>
        <taxon>Tracheophyta</taxon>
        <taxon>Spermatophyta</taxon>
        <taxon>Magnoliopsida</taxon>
        <taxon>Liliopsida</taxon>
        <taxon>Poales</taxon>
        <taxon>Poaceae</taxon>
        <taxon>BOP clade</taxon>
        <taxon>Oryzoideae</taxon>
        <taxon>Oryzeae</taxon>
        <taxon>Oryzinae</taxon>
        <taxon>Oryza</taxon>
        <taxon>Oryza sativa</taxon>
    </lineage>
</organism>
<reference evidence="4" key="2">
    <citation type="submission" date="2008-12" db="EMBL/GenBank/DDBJ databases">
        <title>Improved gene annotation of the rice (Oryza sativa) genomes.</title>
        <authorList>
            <person name="Wang J."/>
            <person name="Li R."/>
            <person name="Fan W."/>
            <person name="Huang Q."/>
            <person name="Zhang J."/>
            <person name="Zhou Y."/>
            <person name="Hu Y."/>
            <person name="Zi S."/>
            <person name="Li J."/>
            <person name="Ni P."/>
            <person name="Zheng H."/>
            <person name="Zhang Y."/>
            <person name="Zhao M."/>
            <person name="Hao Q."/>
            <person name="McDermott J."/>
            <person name="Samudrala R."/>
            <person name="Kristiansen K."/>
            <person name="Wong G.K.-S."/>
        </authorList>
    </citation>
    <scope>NUCLEOTIDE SEQUENCE</scope>
</reference>